<comment type="caution">
    <text evidence="2">The sequence shown here is derived from an EMBL/GenBank/DDBJ whole genome shotgun (WGS) entry which is preliminary data.</text>
</comment>
<feature type="region of interest" description="Disordered" evidence="1">
    <location>
        <begin position="96"/>
        <end position="124"/>
    </location>
</feature>
<name>A0AA39IWG9_9AGAR</name>
<dbReference type="Proteomes" id="UP001175226">
    <property type="component" value="Unassembled WGS sequence"/>
</dbReference>
<evidence type="ECO:0000256" key="1">
    <source>
        <dbReference type="SAM" id="MobiDB-lite"/>
    </source>
</evidence>
<sequence length="270" mass="30242">MREAPIGKSRHCGGMPFPEMAYVIIAANSLQSCPEPGYESRSFLSEELNDRALCNPRLYFPSSLSARNESPPVHWISEKAGMVPDTVAALEGKNEGRCVDDGAPPTSRAQTRPTLSGNTLDSCEDTNARSIKTRSRRRRWATLFSSSREARGLCSTLYSAMDAHRRLASFSNRRGTPSPGARLKIYQGWMRSLFRIIIYDRPLDNHTLSTLFKRTRLPHIFAPPDTKEHFESIGVPNGHAHTLDWWDARRVELPGTSLKVTCTSAQYFTG</sequence>
<organism evidence="2 3">
    <name type="scientific">Armillaria borealis</name>
    <dbReference type="NCBI Taxonomy" id="47425"/>
    <lineage>
        <taxon>Eukaryota</taxon>
        <taxon>Fungi</taxon>
        <taxon>Dikarya</taxon>
        <taxon>Basidiomycota</taxon>
        <taxon>Agaricomycotina</taxon>
        <taxon>Agaricomycetes</taxon>
        <taxon>Agaricomycetidae</taxon>
        <taxon>Agaricales</taxon>
        <taxon>Marasmiineae</taxon>
        <taxon>Physalacriaceae</taxon>
        <taxon>Armillaria</taxon>
    </lineage>
</organism>
<dbReference type="AlphaFoldDB" id="A0AA39IWG9"/>
<protein>
    <submittedName>
        <fullName evidence="2">Uncharacterized protein</fullName>
    </submittedName>
</protein>
<proteinExistence type="predicted"/>
<evidence type="ECO:0000313" key="3">
    <source>
        <dbReference type="Proteomes" id="UP001175226"/>
    </source>
</evidence>
<keyword evidence="3" id="KW-1185">Reference proteome</keyword>
<dbReference type="PROSITE" id="PS51257">
    <property type="entry name" value="PROKAR_LIPOPROTEIN"/>
    <property type="match status" value="1"/>
</dbReference>
<dbReference type="Gene3D" id="3.60.15.10">
    <property type="entry name" value="Ribonuclease Z/Hydroxyacylglutathione hydrolase-like"/>
    <property type="match status" value="1"/>
</dbReference>
<gene>
    <name evidence="2" type="ORF">EV421DRAFT_1858615</name>
</gene>
<dbReference type="EMBL" id="JAUEPT010000148">
    <property type="protein sequence ID" value="KAK0430464.1"/>
    <property type="molecule type" value="Genomic_DNA"/>
</dbReference>
<dbReference type="InterPro" id="IPR036866">
    <property type="entry name" value="RibonucZ/Hydroxyglut_hydro"/>
</dbReference>
<evidence type="ECO:0000313" key="2">
    <source>
        <dbReference type="EMBL" id="KAK0430464.1"/>
    </source>
</evidence>
<reference evidence="2" key="1">
    <citation type="submission" date="2023-06" db="EMBL/GenBank/DDBJ databases">
        <authorList>
            <consortium name="Lawrence Berkeley National Laboratory"/>
            <person name="Ahrendt S."/>
            <person name="Sahu N."/>
            <person name="Indic B."/>
            <person name="Wong-Bajracharya J."/>
            <person name="Merenyi Z."/>
            <person name="Ke H.-M."/>
            <person name="Monk M."/>
            <person name="Kocsube S."/>
            <person name="Drula E."/>
            <person name="Lipzen A."/>
            <person name="Balint B."/>
            <person name="Henrissat B."/>
            <person name="Andreopoulos B."/>
            <person name="Martin F.M."/>
            <person name="Harder C.B."/>
            <person name="Rigling D."/>
            <person name="Ford K.L."/>
            <person name="Foster G.D."/>
            <person name="Pangilinan J."/>
            <person name="Papanicolaou A."/>
            <person name="Barry K."/>
            <person name="LaButti K."/>
            <person name="Viragh M."/>
            <person name="Koriabine M."/>
            <person name="Yan M."/>
            <person name="Riley R."/>
            <person name="Champramary S."/>
            <person name="Plett K.L."/>
            <person name="Tsai I.J."/>
            <person name="Slot J."/>
            <person name="Sipos G."/>
            <person name="Plett J."/>
            <person name="Nagy L.G."/>
            <person name="Grigoriev I.V."/>
        </authorList>
    </citation>
    <scope>NUCLEOTIDE SEQUENCE</scope>
    <source>
        <strain evidence="2">FPL87.14</strain>
    </source>
</reference>
<feature type="compositionally biased region" description="Polar residues" evidence="1">
    <location>
        <begin position="107"/>
        <end position="121"/>
    </location>
</feature>
<accession>A0AA39IWG9</accession>